<evidence type="ECO:0000256" key="5">
    <source>
        <dbReference type="ARBA" id="ARBA00023049"/>
    </source>
</evidence>
<evidence type="ECO:0000313" key="8">
    <source>
        <dbReference type="EMBL" id="KAL2056120.1"/>
    </source>
</evidence>
<dbReference type="PANTHER" id="PTHR22726:SF1">
    <property type="entry name" value="METALLOENDOPEPTIDASE OMA1, MITOCHONDRIAL"/>
    <property type="match status" value="1"/>
</dbReference>
<reference evidence="8 9" key="1">
    <citation type="submission" date="2024-09" db="EMBL/GenBank/DDBJ databases">
        <title>Rethinking Asexuality: The Enigmatic Case of Functional Sexual Genes in Lepraria (Stereocaulaceae).</title>
        <authorList>
            <person name="Doellman M."/>
            <person name="Sun Y."/>
            <person name="Barcenas-Pena A."/>
            <person name="Lumbsch H.T."/>
            <person name="Grewe F."/>
        </authorList>
    </citation>
    <scope>NUCLEOTIDE SEQUENCE [LARGE SCALE GENOMIC DNA]</scope>
    <source>
        <strain evidence="8 9">Grewe 0041</strain>
    </source>
</reference>
<evidence type="ECO:0000256" key="4">
    <source>
        <dbReference type="ARBA" id="ARBA00022833"/>
    </source>
</evidence>
<proteinExistence type="inferred from homology"/>
<evidence type="ECO:0000256" key="3">
    <source>
        <dbReference type="ARBA" id="ARBA00022801"/>
    </source>
</evidence>
<keyword evidence="4 6" id="KW-0862">Zinc</keyword>
<evidence type="ECO:0000256" key="6">
    <source>
        <dbReference type="RuleBase" id="RU003983"/>
    </source>
</evidence>
<dbReference type="CDD" id="cd07331">
    <property type="entry name" value="M48C_Oma1_like"/>
    <property type="match status" value="1"/>
</dbReference>
<evidence type="ECO:0000256" key="2">
    <source>
        <dbReference type="ARBA" id="ARBA00022723"/>
    </source>
</evidence>
<dbReference type="Gene3D" id="3.30.2010.10">
    <property type="entry name" value="Metalloproteases ('zincins'), catalytic domain"/>
    <property type="match status" value="1"/>
</dbReference>
<dbReference type="EMBL" id="JBHFEH010000009">
    <property type="protein sequence ID" value="KAL2056120.1"/>
    <property type="molecule type" value="Genomic_DNA"/>
</dbReference>
<dbReference type="InterPro" id="IPR051156">
    <property type="entry name" value="Mito/Outer_Membr_Metalloprot"/>
</dbReference>
<organism evidence="8 9">
    <name type="scientific">Lepraria finkii</name>
    <dbReference type="NCBI Taxonomy" id="1340010"/>
    <lineage>
        <taxon>Eukaryota</taxon>
        <taxon>Fungi</taxon>
        <taxon>Dikarya</taxon>
        <taxon>Ascomycota</taxon>
        <taxon>Pezizomycotina</taxon>
        <taxon>Lecanoromycetes</taxon>
        <taxon>OSLEUM clade</taxon>
        <taxon>Lecanoromycetidae</taxon>
        <taxon>Lecanorales</taxon>
        <taxon>Lecanorineae</taxon>
        <taxon>Stereocaulaceae</taxon>
        <taxon>Lepraria</taxon>
    </lineage>
</organism>
<gene>
    <name evidence="8" type="ORF">ABVK25_003763</name>
</gene>
<keyword evidence="2" id="KW-0479">Metal-binding</keyword>
<comment type="caution">
    <text evidence="8">The sequence shown here is derived from an EMBL/GenBank/DDBJ whole genome shotgun (WGS) entry which is preliminary data.</text>
</comment>
<feature type="domain" description="Peptidase M48" evidence="7">
    <location>
        <begin position="141"/>
        <end position="313"/>
    </location>
</feature>
<dbReference type="Proteomes" id="UP001590951">
    <property type="component" value="Unassembled WGS sequence"/>
</dbReference>
<evidence type="ECO:0000313" key="9">
    <source>
        <dbReference type="Proteomes" id="UP001590951"/>
    </source>
</evidence>
<dbReference type="InterPro" id="IPR001915">
    <property type="entry name" value="Peptidase_M48"/>
</dbReference>
<keyword evidence="9" id="KW-1185">Reference proteome</keyword>
<keyword evidence="5 6" id="KW-0482">Metalloprotease</keyword>
<keyword evidence="3 6" id="KW-0378">Hydrolase</keyword>
<comment type="similarity">
    <text evidence="6">Belongs to the peptidase M48 family.</text>
</comment>
<dbReference type="Pfam" id="PF01435">
    <property type="entry name" value="Peptidase_M48"/>
    <property type="match status" value="1"/>
</dbReference>
<evidence type="ECO:0000256" key="1">
    <source>
        <dbReference type="ARBA" id="ARBA00022670"/>
    </source>
</evidence>
<name>A0ABR4BE28_9LECA</name>
<protein>
    <recommendedName>
        <fullName evidence="7">Peptidase M48 domain-containing protein</fullName>
    </recommendedName>
</protein>
<dbReference type="PANTHER" id="PTHR22726">
    <property type="entry name" value="METALLOENDOPEPTIDASE OMA1"/>
    <property type="match status" value="1"/>
</dbReference>
<evidence type="ECO:0000259" key="7">
    <source>
        <dbReference type="Pfam" id="PF01435"/>
    </source>
</evidence>
<comment type="cofactor">
    <cofactor evidence="6">
        <name>Zn(2+)</name>
        <dbReference type="ChEBI" id="CHEBI:29105"/>
    </cofactor>
    <text evidence="6">Binds 1 zinc ion per subunit.</text>
</comment>
<sequence length="348" mass="39104">MPPRFPLGLFPKSLPFRNIRLKPPSLTRSPLILKPPTHSASQWGSIGRRQPPRYNRFNRTQQIYNLWHTSPGFRYGVGGVAVGGGVFYYVNLERVPISGRLRFNCVSEEYEEQAAEQQFQMVMQEFQGRVLPPNHPSSRLVNRVLEKLIPTSGLDGQKWEVRVIDDPEQKNAFVMPGGKVFVFSGILPICCGEDGLAAVLGHEIAHQLAHHTGEKLSGYVYLVPLAFLAAYTFDISGQMASLIIDLILSRPGSRKMESEADYIGLLMMAEACYDPNAAVGLWQRMAKAEHHAPPQFLSTHPASKNRITKIQEWLPQAQEKQVQSECGSTKGYANDFKRAFQHSDEVSW</sequence>
<keyword evidence="1 6" id="KW-0645">Protease</keyword>
<accession>A0ABR4BE28</accession>